<feature type="repeat" description="TPR" evidence="3">
    <location>
        <begin position="232"/>
        <end position="265"/>
    </location>
</feature>
<evidence type="ECO:0000313" key="4">
    <source>
        <dbReference type="EMBL" id="ALK44288.1"/>
    </source>
</evidence>
<dbReference type="EMBL" id="KT428295">
    <property type="protein sequence ID" value="ALK44288.1"/>
    <property type="molecule type" value="Genomic_DNA"/>
</dbReference>
<dbReference type="Pfam" id="PF12895">
    <property type="entry name" value="ANAPC3"/>
    <property type="match status" value="1"/>
</dbReference>
<dbReference type="Pfam" id="PF13181">
    <property type="entry name" value="TPR_8"/>
    <property type="match status" value="1"/>
</dbReference>
<feature type="repeat" description="TPR" evidence="3">
    <location>
        <begin position="605"/>
        <end position="638"/>
    </location>
</feature>
<reference evidence="4" key="1">
    <citation type="submission" date="2015-08" db="EMBL/GenBank/DDBJ databases">
        <title>Partial sequence of psychrophilic Colwellia sp.</title>
        <authorList>
            <person name="Pankowski J.A."/>
            <person name="Leong J.S."/>
            <person name="Nano F.E."/>
        </authorList>
    </citation>
    <scope>NUCLEOTIDE SEQUENCE</scope>
    <source>
        <strain evidence="4">C1</strain>
    </source>
</reference>
<accession>A0A0P0LXT1</accession>
<protein>
    <submittedName>
        <fullName evidence="4">TPR domain protein</fullName>
    </submittedName>
</protein>
<dbReference type="PANTHER" id="PTHR44858:SF1">
    <property type="entry name" value="UDP-N-ACETYLGLUCOSAMINE--PEPTIDE N-ACETYLGLUCOSAMINYLTRANSFERASE SPINDLY-RELATED"/>
    <property type="match status" value="1"/>
</dbReference>
<dbReference type="InterPro" id="IPR011990">
    <property type="entry name" value="TPR-like_helical_dom_sf"/>
</dbReference>
<dbReference type="NCBIfam" id="TIGR02917">
    <property type="entry name" value="PEP_TPR_lipo"/>
    <property type="match status" value="1"/>
</dbReference>
<sequence length="888" mass="99745">MNHKKSILPIVISAILLGGISACSSEKTNAEYLASAKQYLASGNNSSAVVELKNAIKNAPSNVVVRELLGDIYLNVGDAAKAEKELSRAYEYGSMSAAISLLKAYKIQQKNEEVLALSSKLSMQSDQEQAVVEIYKGLALYRLGQDEKAEESINYANELATDSIYSKLGKAYLATKQKKNEEAIKIVSMLVNENPEFIDALLLLGQLQFAYKDYYEAITSFMKYQELQPKDLSIKLMLANAYVKNNQLQEAEEYLDELLLIAPEHAFTNQLKGFVRYSLNDYTKAQLFLNKAIQKGITSPENLLLAGYSAFKLKNYEQSYNQLRSIEDLLPSSHPAMKLLAVSQLKLGYSMEASDTLLKLENLSEEDIDLYSKASYELMKEGKWKEAKLVQNKVNALEFTDAVDIARKGILKLSMRDVEGVADLENALSLDSNMPEAKLALAGAYLQDNNYRKAHDLANKWLSNNRDDILAHNLNALAFLKEGNELEAKLAMQEALEIKSDNPLSLMFFAKLALKEDDAELALTYLDQLLANKPNHLAALSAYYAATSKIDKENLAVIKIKNSFDNNQNSLTHRLLYAKVLFSSKQPAEVISLLSTINTDSQLPDFYWTLLGDSYLALNQFTNAEQLFDQWTKVNPKNKQAWIKLALTAELNTDVVKGLNTITNGLKELKSDTQLLILQTHFYIKNDENILAQRNLNQLDKETQAQPAVQGLQGKVWANENRFDEALPKLLVSYKASPSSNNAGIIYIVYRAQKDMVTGITFLEEHLLSYPNDNNMRSLLAETYMRSNDNKALTHYQKLVHLVPNNIGALNNLAWLEYQRENYIVADEWAMQALSLDGENPNILDTAGIIKLEINDVDNALKYLKAATELAPNNETIKKHYQKAQKMK</sequence>
<keyword evidence="1" id="KW-0677">Repeat</keyword>
<keyword evidence="2 3" id="KW-0802">TPR repeat</keyword>
<dbReference type="Pfam" id="PF13432">
    <property type="entry name" value="TPR_16"/>
    <property type="match status" value="2"/>
</dbReference>
<dbReference type="InterPro" id="IPR014266">
    <property type="entry name" value="PEP-CTERM_TPR_PrsT"/>
</dbReference>
<evidence type="ECO:0000256" key="2">
    <source>
        <dbReference type="ARBA" id="ARBA00022803"/>
    </source>
</evidence>
<name>A0A0P0LXT1_9GAMM</name>
<evidence type="ECO:0000256" key="1">
    <source>
        <dbReference type="ARBA" id="ARBA00022737"/>
    </source>
</evidence>
<dbReference type="Pfam" id="PF14559">
    <property type="entry name" value="TPR_19"/>
    <property type="match status" value="2"/>
</dbReference>
<dbReference type="Gene3D" id="1.25.40.10">
    <property type="entry name" value="Tetratricopeptide repeat domain"/>
    <property type="match status" value="5"/>
</dbReference>
<proteinExistence type="predicted"/>
<dbReference type="PROSITE" id="PS51257">
    <property type="entry name" value="PROKAR_LIPOPROTEIN"/>
    <property type="match status" value="1"/>
</dbReference>
<evidence type="ECO:0000256" key="3">
    <source>
        <dbReference type="PROSITE-ProRule" id="PRU00339"/>
    </source>
</evidence>
<feature type="repeat" description="TPR" evidence="3">
    <location>
        <begin position="841"/>
        <end position="874"/>
    </location>
</feature>
<dbReference type="PANTHER" id="PTHR44858">
    <property type="entry name" value="TETRATRICOPEPTIDE REPEAT PROTEIN 6"/>
    <property type="match status" value="1"/>
</dbReference>
<organism evidence="4">
    <name type="scientific">Colwellia sp. C1</name>
    <dbReference type="NCBI Taxonomy" id="1737566"/>
    <lineage>
        <taxon>Bacteria</taxon>
        <taxon>Pseudomonadati</taxon>
        <taxon>Pseudomonadota</taxon>
        <taxon>Gammaproteobacteria</taxon>
        <taxon>Alteromonadales</taxon>
        <taxon>Colwelliaceae</taxon>
        <taxon>Colwellia</taxon>
    </lineage>
</organism>
<dbReference type="InterPro" id="IPR050498">
    <property type="entry name" value="Ycf3"/>
</dbReference>
<feature type="repeat" description="TPR" evidence="3">
    <location>
        <begin position="198"/>
        <end position="231"/>
    </location>
</feature>
<dbReference type="SUPFAM" id="SSF48452">
    <property type="entry name" value="TPR-like"/>
    <property type="match status" value="5"/>
</dbReference>
<dbReference type="AlphaFoldDB" id="A0A0P0LXT1"/>
<dbReference type="PROSITE" id="PS50005">
    <property type="entry name" value="TPR"/>
    <property type="match status" value="4"/>
</dbReference>
<dbReference type="InterPro" id="IPR019734">
    <property type="entry name" value="TPR_rpt"/>
</dbReference>
<dbReference type="SMART" id="SM00028">
    <property type="entry name" value="TPR"/>
    <property type="match status" value="15"/>
</dbReference>